<keyword evidence="5" id="KW-0653">Protein transport</keyword>
<dbReference type="SUPFAM" id="SSF50729">
    <property type="entry name" value="PH domain-like"/>
    <property type="match status" value="1"/>
</dbReference>
<feature type="compositionally biased region" description="Low complexity" evidence="10">
    <location>
        <begin position="253"/>
        <end position="271"/>
    </location>
</feature>
<evidence type="ECO:0000256" key="7">
    <source>
        <dbReference type="ARBA" id="ARBA00023010"/>
    </source>
</evidence>
<keyword evidence="7" id="KW-0811">Translocation</keyword>
<keyword evidence="8" id="KW-0906">Nuclear pore complex</keyword>
<accession>A0A034WK61</accession>
<evidence type="ECO:0000259" key="11">
    <source>
        <dbReference type="SMART" id="SM00160"/>
    </source>
</evidence>
<dbReference type="InterPro" id="IPR015007">
    <property type="entry name" value="NUP2/50/61"/>
</dbReference>
<evidence type="ECO:0000256" key="10">
    <source>
        <dbReference type="SAM" id="MobiDB-lite"/>
    </source>
</evidence>
<dbReference type="PANTHER" id="PTHR23138:SF141">
    <property type="entry name" value="NUCLEAR PORE COMPLEX PROTEIN NUP50"/>
    <property type="match status" value="1"/>
</dbReference>
<protein>
    <submittedName>
        <fullName evidence="12">Nuclear pore complex protein Nup50</fullName>
    </submittedName>
</protein>
<feature type="compositionally biased region" description="Polar residues" evidence="10">
    <location>
        <begin position="288"/>
        <end position="302"/>
    </location>
</feature>
<feature type="domain" description="RanBD1" evidence="11">
    <location>
        <begin position="382"/>
        <end position="491"/>
    </location>
</feature>
<sequence>MAGKRQATSNLNHENWDQEDEPEERGTFRKASEDELKNRVIKKARRKVVTGNSGVDATDDGAPKSVFSGFAGFGKSSTAAPSGSPFSFLSKVSTSPADVSNAATTKPSFSFGTTIKTAPIIEKEDKTSAGNGNVVEENAKESKGKSTSYQSKIKCLNEAVTEWIKTHVEKNPLCILTPIFKDYDKYIKEIEDEEQKTEQLKASNDSASVKKTLSDAPTDTPTLGNFKFSAFSKPTTSTVSTSSTGALFSFSSTPASSAAAPSSPVSISKPPETTKPSTFSFGIKPTESKNNVTDGQTSSPSKGFSFGLKTDNKPSTSTPFTFGKPATNGDSTEKKTPSFSFTPSSTPFSFGNIKPPADPTPSTSTDANGADDDEDQPPKVEFKQVVEEDAVYSKKCKVFVKKDGAFTDRGVGTLYLKPVKDSEKMQLLVRADTNLGNILVNLILSAGIPTQRMGKNNVMMVCLPTPDVEKATSMLLRVKTAEEADELLAELEKHKK</sequence>
<dbReference type="CTD" id="10762"/>
<dbReference type="EMBL" id="GAKP01002976">
    <property type="protein sequence ID" value="JAC55976.1"/>
    <property type="molecule type" value="Transcribed_RNA"/>
</dbReference>
<dbReference type="RefSeq" id="XP_011208834.2">
    <property type="nucleotide sequence ID" value="XM_011210532.4"/>
</dbReference>
<feature type="region of interest" description="Disordered" evidence="10">
    <location>
        <begin position="1"/>
        <end position="36"/>
    </location>
</feature>
<dbReference type="Pfam" id="PF00638">
    <property type="entry name" value="Ran_BP1"/>
    <property type="match status" value="1"/>
</dbReference>
<dbReference type="InterPro" id="IPR011993">
    <property type="entry name" value="PH-like_dom_sf"/>
</dbReference>
<name>A0A034WK61_BACDO</name>
<keyword evidence="9" id="KW-0539">Nucleus</keyword>
<dbReference type="GO" id="GO:0006606">
    <property type="term" value="P:protein import into nucleus"/>
    <property type="evidence" value="ECO:0007669"/>
    <property type="project" value="TreeGrafter"/>
</dbReference>
<keyword evidence="3" id="KW-0677">Repeat</keyword>
<evidence type="ECO:0000256" key="3">
    <source>
        <dbReference type="ARBA" id="ARBA00022737"/>
    </source>
</evidence>
<keyword evidence="6" id="KW-0007">Acetylation</keyword>
<feature type="compositionally biased region" description="Basic and acidic residues" evidence="10">
    <location>
        <begin position="24"/>
        <end position="36"/>
    </location>
</feature>
<dbReference type="KEGG" id="bdr:105229990"/>
<evidence type="ECO:0000256" key="9">
    <source>
        <dbReference type="ARBA" id="ARBA00023242"/>
    </source>
</evidence>
<dbReference type="OrthoDB" id="10062131at2759"/>
<gene>
    <name evidence="12" type="primary">NUP50</name>
</gene>
<proteinExistence type="predicted"/>
<feature type="region of interest" description="Disordered" evidence="10">
    <location>
        <begin position="253"/>
        <end position="377"/>
    </location>
</feature>
<dbReference type="CDD" id="cd13170">
    <property type="entry name" value="RanBD_NUP50"/>
    <property type="match status" value="1"/>
</dbReference>
<organism evidence="12">
    <name type="scientific">Bactrocera dorsalis</name>
    <name type="common">Oriental fruit fly</name>
    <name type="synonym">Dacus dorsalis</name>
    <dbReference type="NCBI Taxonomy" id="27457"/>
    <lineage>
        <taxon>Eukaryota</taxon>
        <taxon>Metazoa</taxon>
        <taxon>Ecdysozoa</taxon>
        <taxon>Arthropoda</taxon>
        <taxon>Hexapoda</taxon>
        <taxon>Insecta</taxon>
        <taxon>Pterygota</taxon>
        <taxon>Neoptera</taxon>
        <taxon>Endopterygota</taxon>
        <taxon>Diptera</taxon>
        <taxon>Brachycera</taxon>
        <taxon>Muscomorpha</taxon>
        <taxon>Tephritoidea</taxon>
        <taxon>Tephritidae</taxon>
        <taxon>Bactrocera</taxon>
        <taxon>Bactrocera</taxon>
    </lineage>
</organism>
<dbReference type="Pfam" id="PF08911">
    <property type="entry name" value="NUP50"/>
    <property type="match status" value="1"/>
</dbReference>
<evidence type="ECO:0000256" key="2">
    <source>
        <dbReference type="ARBA" id="ARBA00022448"/>
    </source>
</evidence>
<feature type="region of interest" description="Disordered" evidence="10">
    <location>
        <begin position="195"/>
        <end position="216"/>
    </location>
</feature>
<reference evidence="12" key="1">
    <citation type="journal article" date="2014" name="BMC Genomics">
        <title>Characterizing the developmental transcriptome of the oriental fruit fly, Bactrocera dorsalis (Diptera: Tephritidae) through comparative genomic analysis with Drosophila melanogaster utilizing modENCODE datasets.</title>
        <authorList>
            <person name="Geib S.M."/>
            <person name="Calla B."/>
            <person name="Hall B."/>
            <person name="Hou S."/>
            <person name="Manoukis N.C."/>
        </authorList>
    </citation>
    <scope>NUCLEOTIDE SEQUENCE</scope>
    <source>
        <strain evidence="12">Punador</strain>
    </source>
</reference>
<evidence type="ECO:0000256" key="1">
    <source>
        <dbReference type="ARBA" id="ARBA00004567"/>
    </source>
</evidence>
<dbReference type="PANTHER" id="PTHR23138">
    <property type="entry name" value="RAN BINDING PROTEIN"/>
    <property type="match status" value="1"/>
</dbReference>
<evidence type="ECO:0000256" key="6">
    <source>
        <dbReference type="ARBA" id="ARBA00022990"/>
    </source>
</evidence>
<keyword evidence="2" id="KW-0813">Transport</keyword>
<dbReference type="AlphaFoldDB" id="A0A034WK61"/>
<evidence type="ECO:0000256" key="5">
    <source>
        <dbReference type="ARBA" id="ARBA00022927"/>
    </source>
</evidence>
<dbReference type="GeneID" id="105229990"/>
<evidence type="ECO:0000256" key="8">
    <source>
        <dbReference type="ARBA" id="ARBA00023132"/>
    </source>
</evidence>
<dbReference type="SMART" id="SM00160">
    <property type="entry name" value="RanBD"/>
    <property type="match status" value="1"/>
</dbReference>
<evidence type="ECO:0000313" key="12">
    <source>
        <dbReference type="EMBL" id="JAC55976.1"/>
    </source>
</evidence>
<evidence type="ECO:0000256" key="4">
    <source>
        <dbReference type="ARBA" id="ARBA00022816"/>
    </source>
</evidence>
<dbReference type="InterPro" id="IPR045255">
    <property type="entry name" value="RanBP1-like"/>
</dbReference>
<dbReference type="GO" id="GO:0005643">
    <property type="term" value="C:nuclear pore"/>
    <property type="evidence" value="ECO:0007669"/>
    <property type="project" value="UniProtKB-SubCell"/>
</dbReference>
<keyword evidence="4" id="KW-0509">mRNA transport</keyword>
<feature type="compositionally biased region" description="Polar residues" evidence="10">
    <location>
        <begin position="1"/>
        <end position="13"/>
    </location>
</feature>
<feature type="compositionally biased region" description="Low complexity" evidence="10">
    <location>
        <begin position="337"/>
        <end position="350"/>
    </location>
</feature>
<feature type="region of interest" description="Disordered" evidence="10">
    <location>
        <begin position="122"/>
        <end position="145"/>
    </location>
</feature>
<dbReference type="Gene3D" id="2.30.29.30">
    <property type="entry name" value="Pleckstrin-homology domain (PH domain)/Phosphotyrosine-binding domain (PTB)"/>
    <property type="match status" value="1"/>
</dbReference>
<comment type="subcellular location">
    <subcellularLocation>
        <location evidence="1">Nucleus</location>
        <location evidence="1">Nuclear pore complex</location>
    </subcellularLocation>
</comment>
<dbReference type="GO" id="GO:0051028">
    <property type="term" value="P:mRNA transport"/>
    <property type="evidence" value="ECO:0007669"/>
    <property type="project" value="UniProtKB-KW"/>
</dbReference>
<dbReference type="InterPro" id="IPR000156">
    <property type="entry name" value="Ran_bind_dom"/>
</dbReference>
<feature type="compositionally biased region" description="Polar residues" evidence="10">
    <location>
        <begin position="200"/>
        <end position="216"/>
    </location>
</feature>